<feature type="domain" description="Myb-like" evidence="5">
    <location>
        <begin position="153"/>
        <end position="203"/>
    </location>
</feature>
<evidence type="ECO:0008006" key="9">
    <source>
        <dbReference type="Google" id="ProtNLM"/>
    </source>
</evidence>
<dbReference type="PROSITE" id="PS51294">
    <property type="entry name" value="HTH_MYB"/>
    <property type="match status" value="2"/>
</dbReference>
<organism evidence="7 8">
    <name type="scientific">Tritrichomonas musculus</name>
    <dbReference type="NCBI Taxonomy" id="1915356"/>
    <lineage>
        <taxon>Eukaryota</taxon>
        <taxon>Metamonada</taxon>
        <taxon>Parabasalia</taxon>
        <taxon>Tritrichomonadida</taxon>
        <taxon>Tritrichomonadidae</taxon>
        <taxon>Tritrichomonas</taxon>
    </lineage>
</organism>
<dbReference type="InterPro" id="IPR051575">
    <property type="entry name" value="Myb-like_DNA-bd"/>
</dbReference>
<keyword evidence="8" id="KW-1185">Reference proteome</keyword>
<dbReference type="InterPro" id="IPR017930">
    <property type="entry name" value="Myb_dom"/>
</dbReference>
<sequence>MSSNWKSPIIAFLDQSSIVINTIPIRISENMDEAQQAFINPKTHFVNLFCKGENMYNDRTTENCSYYYADSKNNYLYNIENLQPISYTKEFNSMPVSSSKAFYNARRKFSLEEDTQLNRLIELHGPKNWDKIALSMPGRTGRQCRDRFNNYLKPSLTNGPWSIDEDNLLKQKVKEIGKHWNIIAKFFNGRSSNNIKNRWYTYFCEEKKGQITEISNPKYDNQLFEYQSSENSENESQKNNSNNELNHEIDISVDSFAKCSNNSITKINENEFKNESSSDSLDDLEKNQDIIENPIKIKSEKRILFPQLCPPECQLYLSLNCLY</sequence>
<comment type="caution">
    <text evidence="7">The sequence shown here is derived from an EMBL/GenBank/DDBJ whole genome shotgun (WGS) entry which is preliminary data.</text>
</comment>
<dbReference type="PANTHER" id="PTHR46621">
    <property type="entry name" value="SNRNA-ACTIVATING PROTEIN COMPLEX SUBUNIT 4"/>
    <property type="match status" value="1"/>
</dbReference>
<evidence type="ECO:0000313" key="7">
    <source>
        <dbReference type="EMBL" id="KAK8837112.1"/>
    </source>
</evidence>
<dbReference type="SUPFAM" id="SSF46689">
    <property type="entry name" value="Homeodomain-like"/>
    <property type="match status" value="1"/>
</dbReference>
<dbReference type="SMART" id="SM00717">
    <property type="entry name" value="SANT"/>
    <property type="match status" value="2"/>
</dbReference>
<feature type="domain" description="HTH myb-type" evidence="6">
    <location>
        <begin position="159"/>
        <end position="207"/>
    </location>
</feature>
<name>A0ABR2GT48_9EUKA</name>
<dbReference type="PANTHER" id="PTHR46621:SF1">
    <property type="entry name" value="SNRNA-ACTIVATING PROTEIN COMPLEX SUBUNIT 4"/>
    <property type="match status" value="1"/>
</dbReference>
<protein>
    <recommendedName>
        <fullName evidence="9">Myb-like DNA-binding domain containing protein</fullName>
    </recommendedName>
</protein>
<evidence type="ECO:0000259" key="5">
    <source>
        <dbReference type="PROSITE" id="PS50090"/>
    </source>
</evidence>
<keyword evidence="4" id="KW-0539">Nucleus</keyword>
<evidence type="ECO:0000313" key="8">
    <source>
        <dbReference type="Proteomes" id="UP001470230"/>
    </source>
</evidence>
<keyword evidence="3" id="KW-0804">Transcription</keyword>
<dbReference type="CDD" id="cd00167">
    <property type="entry name" value="SANT"/>
    <property type="match status" value="2"/>
</dbReference>
<dbReference type="PROSITE" id="PS50090">
    <property type="entry name" value="MYB_LIKE"/>
    <property type="match status" value="2"/>
</dbReference>
<gene>
    <name evidence="7" type="ORF">M9Y10_037166</name>
</gene>
<proteinExistence type="predicted"/>
<evidence type="ECO:0000256" key="2">
    <source>
        <dbReference type="ARBA" id="ARBA00023125"/>
    </source>
</evidence>
<reference evidence="7 8" key="1">
    <citation type="submission" date="2024-04" db="EMBL/GenBank/DDBJ databases">
        <title>Tritrichomonas musculus Genome.</title>
        <authorList>
            <person name="Alves-Ferreira E."/>
            <person name="Grigg M."/>
            <person name="Lorenzi H."/>
            <person name="Galac M."/>
        </authorList>
    </citation>
    <scope>NUCLEOTIDE SEQUENCE [LARGE SCALE GENOMIC DNA]</scope>
    <source>
        <strain evidence="7 8">EAF2021</strain>
    </source>
</reference>
<dbReference type="Gene3D" id="1.10.10.60">
    <property type="entry name" value="Homeodomain-like"/>
    <property type="match status" value="2"/>
</dbReference>
<accession>A0ABR2GT48</accession>
<dbReference type="InterPro" id="IPR009057">
    <property type="entry name" value="Homeodomain-like_sf"/>
</dbReference>
<evidence type="ECO:0000256" key="1">
    <source>
        <dbReference type="ARBA" id="ARBA00023015"/>
    </source>
</evidence>
<dbReference type="InterPro" id="IPR001005">
    <property type="entry name" value="SANT/Myb"/>
</dbReference>
<evidence type="ECO:0000256" key="4">
    <source>
        <dbReference type="ARBA" id="ARBA00023242"/>
    </source>
</evidence>
<keyword evidence="2" id="KW-0238">DNA-binding</keyword>
<evidence type="ECO:0000259" key="6">
    <source>
        <dbReference type="PROSITE" id="PS51294"/>
    </source>
</evidence>
<dbReference type="Pfam" id="PF00249">
    <property type="entry name" value="Myb_DNA-binding"/>
    <property type="match status" value="2"/>
</dbReference>
<feature type="domain" description="Myb-like" evidence="5">
    <location>
        <begin position="106"/>
        <end position="152"/>
    </location>
</feature>
<evidence type="ECO:0000256" key="3">
    <source>
        <dbReference type="ARBA" id="ARBA00023163"/>
    </source>
</evidence>
<dbReference type="Proteomes" id="UP001470230">
    <property type="component" value="Unassembled WGS sequence"/>
</dbReference>
<dbReference type="EMBL" id="JAPFFF010000062">
    <property type="protein sequence ID" value="KAK8837112.1"/>
    <property type="molecule type" value="Genomic_DNA"/>
</dbReference>
<keyword evidence="1" id="KW-0805">Transcription regulation</keyword>
<feature type="domain" description="HTH myb-type" evidence="6">
    <location>
        <begin position="106"/>
        <end position="156"/>
    </location>
</feature>